<proteinExistence type="predicted"/>
<dbReference type="AlphaFoldDB" id="Q46CW2"/>
<gene>
    <name evidence="1" type="ordered locus">Mbar_A1317</name>
</gene>
<evidence type="ECO:0000313" key="1">
    <source>
        <dbReference type="EMBL" id="AAZ70280.1"/>
    </source>
</evidence>
<accession>Q46CW2</accession>
<organism evidence="1">
    <name type="scientific">Methanosarcina barkeri (strain Fusaro / DSM 804)</name>
    <dbReference type="NCBI Taxonomy" id="269797"/>
    <lineage>
        <taxon>Archaea</taxon>
        <taxon>Methanobacteriati</taxon>
        <taxon>Methanobacteriota</taxon>
        <taxon>Stenosarchaea group</taxon>
        <taxon>Methanomicrobia</taxon>
        <taxon>Methanosarcinales</taxon>
        <taxon>Methanosarcinaceae</taxon>
        <taxon>Methanosarcina</taxon>
    </lineage>
</organism>
<sequence length="274" mass="30744">MSTLKAYNLFLTGFLLITFFMPAFLAEPCTAAFAPSNNITLERGGMTWEYQEQITDNESVVFRNFIDLEAGNSDKFVNAWEILKAEIILRDQMEESVKTKPDVKLNGTSEPVKVTDVDFVLSKEALGGIEKTSSITNSATVNYTFGKPIDQEANIWFMGTPTSNVTINLPAGYDVEKTEGLNNKTQESGNNHTVLKGNFSPERNITLWISENETYKAEMQERKRIIEQNAENKTNASVNKTRAAGKAVEASKSSGFFKDIFIWFYQIVQKVNLV</sequence>
<dbReference type="EMBL" id="CP000099">
    <property type="protein sequence ID" value="AAZ70280.1"/>
    <property type="molecule type" value="Genomic_DNA"/>
</dbReference>
<dbReference type="STRING" id="269797.Mbar_A1317"/>
<dbReference type="eggNOG" id="arCOG04976">
    <property type="taxonomic scope" value="Archaea"/>
</dbReference>
<protein>
    <submittedName>
        <fullName evidence="1">Uncharacterized protein</fullName>
    </submittedName>
</protein>
<name>Q46CW2_METBF</name>
<reference evidence="1" key="1">
    <citation type="submission" date="2006-06" db="EMBL/GenBank/DDBJ databases">
        <title>Complete sequence of chromosome 1 of Methanosarcina barkeri str. fusaro.</title>
        <authorList>
            <person name="Copeland A."/>
            <person name="Lucas S."/>
            <person name="Lapidus A."/>
            <person name="Barry K."/>
            <person name="Detter J.C."/>
            <person name="Glavina T."/>
            <person name="Hammon N."/>
            <person name="Israni S."/>
            <person name="Pitluck S."/>
            <person name="Goodwin L.A."/>
            <person name="Saunders E.H."/>
            <person name="Schmutz J."/>
            <person name="Larimer F."/>
            <person name="Land M."/>
            <person name="Anderson I."/>
            <person name="Richardson P."/>
        </authorList>
    </citation>
    <scope>NUCLEOTIDE SEQUENCE</scope>
    <source>
        <strain evidence="1">Fusaro</strain>
    </source>
</reference>
<dbReference type="PaxDb" id="269797-Mbar_A1317"/>
<dbReference type="KEGG" id="mba:Mbar_A1317"/>
<dbReference type="HOGENOM" id="CLU_092682_0_0_2"/>